<evidence type="ECO:0000256" key="1">
    <source>
        <dbReference type="SAM" id="MobiDB-lite"/>
    </source>
</evidence>
<gene>
    <name evidence="2" type="ORF">P7K49_009740</name>
</gene>
<sequence>PPSRRPPPPRPAGAGQRTDMASQRLSPGFSLTGPIVPIGPPLDPLSGDPSSPRSRLSQEGTTETPCRPPPGLGWSFRAEIPLGKVALSTVGT</sequence>
<protein>
    <submittedName>
        <fullName evidence="2">Uncharacterized protein</fullName>
    </submittedName>
</protein>
<reference evidence="2 3" key="1">
    <citation type="submission" date="2023-05" db="EMBL/GenBank/DDBJ databases">
        <title>B98-5 Cell Line De Novo Hybrid Assembly: An Optical Mapping Approach.</title>
        <authorList>
            <person name="Kananen K."/>
            <person name="Auerbach J.A."/>
            <person name="Kautto E."/>
            <person name="Blachly J.S."/>
        </authorList>
    </citation>
    <scope>NUCLEOTIDE SEQUENCE [LARGE SCALE GENOMIC DNA]</scope>
    <source>
        <strain evidence="2">B95-8</strain>
        <tissue evidence="2">Cell line</tissue>
    </source>
</reference>
<accession>A0ABQ9VKT6</accession>
<feature type="compositionally biased region" description="Low complexity" evidence="1">
    <location>
        <begin position="44"/>
        <end position="57"/>
    </location>
</feature>
<dbReference type="EMBL" id="JASSZA010000005">
    <property type="protein sequence ID" value="KAK2109994.1"/>
    <property type="molecule type" value="Genomic_DNA"/>
</dbReference>
<evidence type="ECO:0000313" key="2">
    <source>
        <dbReference type="EMBL" id="KAK2109994.1"/>
    </source>
</evidence>
<comment type="caution">
    <text evidence="2">The sequence shown here is derived from an EMBL/GenBank/DDBJ whole genome shotgun (WGS) entry which is preliminary data.</text>
</comment>
<feature type="region of interest" description="Disordered" evidence="1">
    <location>
        <begin position="1"/>
        <end position="76"/>
    </location>
</feature>
<organism evidence="2 3">
    <name type="scientific">Saguinus oedipus</name>
    <name type="common">Cotton-top tamarin</name>
    <name type="synonym">Oedipomidas oedipus</name>
    <dbReference type="NCBI Taxonomy" id="9490"/>
    <lineage>
        <taxon>Eukaryota</taxon>
        <taxon>Metazoa</taxon>
        <taxon>Chordata</taxon>
        <taxon>Craniata</taxon>
        <taxon>Vertebrata</taxon>
        <taxon>Euteleostomi</taxon>
        <taxon>Mammalia</taxon>
        <taxon>Eutheria</taxon>
        <taxon>Euarchontoglires</taxon>
        <taxon>Primates</taxon>
        <taxon>Haplorrhini</taxon>
        <taxon>Platyrrhini</taxon>
        <taxon>Cebidae</taxon>
        <taxon>Callitrichinae</taxon>
        <taxon>Saguinus</taxon>
    </lineage>
</organism>
<dbReference type="Proteomes" id="UP001266305">
    <property type="component" value="Unassembled WGS sequence"/>
</dbReference>
<feature type="non-terminal residue" evidence="2">
    <location>
        <position position="1"/>
    </location>
</feature>
<keyword evidence="3" id="KW-1185">Reference proteome</keyword>
<feature type="compositionally biased region" description="Pro residues" evidence="1">
    <location>
        <begin position="1"/>
        <end position="11"/>
    </location>
</feature>
<proteinExistence type="predicted"/>
<evidence type="ECO:0000313" key="3">
    <source>
        <dbReference type="Proteomes" id="UP001266305"/>
    </source>
</evidence>
<name>A0ABQ9VKT6_SAGOE</name>